<dbReference type="PROSITE" id="PS01029">
    <property type="entry name" value="DEHYDROQUINASE_II"/>
    <property type="match status" value="1"/>
</dbReference>
<reference evidence="12" key="2">
    <citation type="submission" date="2020-09" db="EMBL/GenBank/DDBJ databases">
        <authorList>
            <person name="Sun Q."/>
            <person name="Zhou Y."/>
        </authorList>
    </citation>
    <scope>NUCLEOTIDE SEQUENCE</scope>
    <source>
        <strain evidence="12">CGMCC 1.12181</strain>
    </source>
</reference>
<dbReference type="NCBIfam" id="NF003804">
    <property type="entry name" value="PRK05395.1-1"/>
    <property type="match status" value="1"/>
</dbReference>
<organism evidence="12 13">
    <name type="scientific">Marinicella pacifica</name>
    <dbReference type="NCBI Taxonomy" id="1171543"/>
    <lineage>
        <taxon>Bacteria</taxon>
        <taxon>Pseudomonadati</taxon>
        <taxon>Pseudomonadota</taxon>
        <taxon>Gammaproteobacteria</taxon>
        <taxon>Lysobacterales</taxon>
        <taxon>Marinicellaceae</taxon>
        <taxon>Marinicella</taxon>
    </lineage>
</organism>
<evidence type="ECO:0000256" key="2">
    <source>
        <dbReference type="ARBA" id="ARBA00003924"/>
    </source>
</evidence>
<feature type="binding site" evidence="8 10">
    <location>
        <position position="111"/>
    </location>
    <ligand>
        <name>substrate</name>
    </ligand>
</feature>
<evidence type="ECO:0000313" key="13">
    <source>
        <dbReference type="Proteomes" id="UP000605253"/>
    </source>
</evidence>
<evidence type="ECO:0000256" key="8">
    <source>
        <dbReference type="HAMAP-Rule" id="MF_00169"/>
    </source>
</evidence>
<dbReference type="GO" id="GO:0008652">
    <property type="term" value="P:amino acid biosynthetic process"/>
    <property type="evidence" value="ECO:0007669"/>
    <property type="project" value="UniProtKB-KW"/>
</dbReference>
<comment type="pathway">
    <text evidence="3 8">Metabolic intermediate biosynthesis; chorismate biosynthesis; chorismate from D-erythrose 4-phosphate and phosphoenolpyruvate: step 3/7.</text>
</comment>
<dbReference type="GO" id="GO:0019631">
    <property type="term" value="P:quinate catabolic process"/>
    <property type="evidence" value="ECO:0007669"/>
    <property type="project" value="TreeGrafter"/>
</dbReference>
<accession>A0A917FPJ1</accession>
<reference evidence="12" key="1">
    <citation type="journal article" date="2014" name="Int. J. Syst. Evol. Microbiol.">
        <title>Complete genome sequence of Corynebacterium casei LMG S-19264T (=DSM 44701T), isolated from a smear-ripened cheese.</title>
        <authorList>
            <consortium name="US DOE Joint Genome Institute (JGI-PGF)"/>
            <person name="Walter F."/>
            <person name="Albersmeier A."/>
            <person name="Kalinowski J."/>
            <person name="Ruckert C."/>
        </authorList>
    </citation>
    <scope>NUCLEOTIDE SEQUENCE</scope>
    <source>
        <strain evidence="12">CGMCC 1.12181</strain>
    </source>
</reference>
<dbReference type="InterPro" id="IPR001874">
    <property type="entry name" value="DHquinase_II"/>
</dbReference>
<dbReference type="RefSeq" id="WP_188364858.1">
    <property type="nucleotide sequence ID" value="NZ_BAABJF010000015.1"/>
</dbReference>
<dbReference type="SUPFAM" id="SSF52304">
    <property type="entry name" value="Type II 3-dehydroquinate dehydratase"/>
    <property type="match status" value="1"/>
</dbReference>
<feature type="binding site" evidence="8 10">
    <location>
        <position position="80"/>
    </location>
    <ligand>
        <name>substrate</name>
    </ligand>
</feature>
<keyword evidence="8" id="KW-0057">Aromatic amino acid biosynthesis</keyword>
<dbReference type="AlphaFoldDB" id="A0A917FPJ1"/>
<dbReference type="CDD" id="cd00466">
    <property type="entry name" value="DHQase_II"/>
    <property type="match status" value="1"/>
</dbReference>
<dbReference type="GO" id="GO:0009073">
    <property type="term" value="P:aromatic amino acid family biosynthetic process"/>
    <property type="evidence" value="ECO:0007669"/>
    <property type="project" value="UniProtKB-KW"/>
</dbReference>
<dbReference type="EMBL" id="BMEO01000004">
    <property type="protein sequence ID" value="GGF92869.1"/>
    <property type="molecule type" value="Genomic_DNA"/>
</dbReference>
<dbReference type="EC" id="4.2.1.10" evidence="6 8"/>
<keyword evidence="13" id="KW-1185">Reference proteome</keyword>
<dbReference type="PIRSF" id="PIRSF001399">
    <property type="entry name" value="DHquinase_II"/>
    <property type="match status" value="1"/>
</dbReference>
<feature type="binding site" evidence="8 10">
    <location>
        <position position="87"/>
    </location>
    <ligand>
        <name>substrate</name>
    </ligand>
</feature>
<evidence type="ECO:0000256" key="6">
    <source>
        <dbReference type="ARBA" id="ARBA00012060"/>
    </source>
</evidence>
<dbReference type="Proteomes" id="UP000605253">
    <property type="component" value="Unassembled WGS sequence"/>
</dbReference>
<protein>
    <recommendedName>
        <fullName evidence="6 8">3-dehydroquinate dehydratase</fullName>
        <shortName evidence="8">3-dehydroquinase</shortName>
        <ecNumber evidence="6 8">4.2.1.10</ecNumber>
    </recommendedName>
    <alternativeName>
        <fullName evidence="8">Type II DHQase</fullName>
    </alternativeName>
</protein>
<evidence type="ECO:0000256" key="1">
    <source>
        <dbReference type="ARBA" id="ARBA00001864"/>
    </source>
</evidence>
<evidence type="ECO:0000256" key="5">
    <source>
        <dbReference type="ARBA" id="ARBA00011193"/>
    </source>
</evidence>
<dbReference type="NCBIfam" id="NF003807">
    <property type="entry name" value="PRK05395.1-4"/>
    <property type="match status" value="1"/>
</dbReference>
<dbReference type="PANTHER" id="PTHR21272">
    <property type="entry name" value="CATABOLIC 3-DEHYDROQUINASE"/>
    <property type="match status" value="1"/>
</dbReference>
<dbReference type="NCBIfam" id="TIGR01088">
    <property type="entry name" value="aroQ"/>
    <property type="match status" value="1"/>
</dbReference>
<evidence type="ECO:0000256" key="3">
    <source>
        <dbReference type="ARBA" id="ARBA00004902"/>
    </source>
</evidence>
<evidence type="ECO:0000256" key="11">
    <source>
        <dbReference type="PIRSR" id="PIRSR001399-3"/>
    </source>
</evidence>
<dbReference type="InterPro" id="IPR036441">
    <property type="entry name" value="DHquinase_II_sf"/>
</dbReference>
<evidence type="ECO:0000256" key="4">
    <source>
        <dbReference type="ARBA" id="ARBA00011037"/>
    </source>
</evidence>
<dbReference type="Pfam" id="PF01220">
    <property type="entry name" value="DHquinase_II"/>
    <property type="match status" value="1"/>
</dbReference>
<keyword evidence="8" id="KW-0028">Amino-acid biosynthesis</keyword>
<comment type="caution">
    <text evidence="12">The sequence shown here is derived from an EMBL/GenBank/DDBJ whole genome shotgun (WGS) entry which is preliminary data.</text>
</comment>
<dbReference type="Gene3D" id="3.40.50.9100">
    <property type="entry name" value="Dehydroquinase, class II"/>
    <property type="match status" value="1"/>
</dbReference>
<feature type="binding site" evidence="8 10">
    <location>
        <begin position="101"/>
        <end position="102"/>
    </location>
    <ligand>
        <name>substrate</name>
    </ligand>
</feature>
<proteinExistence type="inferred from homology"/>
<comment type="catalytic activity">
    <reaction evidence="1 8">
        <text>3-dehydroquinate = 3-dehydroshikimate + H2O</text>
        <dbReference type="Rhea" id="RHEA:21096"/>
        <dbReference type="ChEBI" id="CHEBI:15377"/>
        <dbReference type="ChEBI" id="CHEBI:16630"/>
        <dbReference type="ChEBI" id="CHEBI:32364"/>
        <dbReference type="EC" id="4.2.1.10"/>
    </reaction>
</comment>
<comment type="subunit">
    <text evidence="5 8">Homododecamer.</text>
</comment>
<dbReference type="HAMAP" id="MF_00169">
    <property type="entry name" value="AroQ"/>
    <property type="match status" value="1"/>
</dbReference>
<evidence type="ECO:0000256" key="10">
    <source>
        <dbReference type="PIRSR" id="PIRSR001399-2"/>
    </source>
</evidence>
<feature type="binding site" evidence="8 10">
    <location>
        <position position="74"/>
    </location>
    <ligand>
        <name>substrate</name>
    </ligand>
</feature>
<evidence type="ECO:0000313" key="12">
    <source>
        <dbReference type="EMBL" id="GGF92869.1"/>
    </source>
</evidence>
<gene>
    <name evidence="8 12" type="primary">aroQ</name>
    <name evidence="12" type="ORF">GCM10011365_12650</name>
</gene>
<feature type="site" description="Transition state stabilizer" evidence="8 11">
    <location>
        <position position="18"/>
    </location>
</feature>
<name>A0A917FPJ1_9GAMM</name>
<dbReference type="NCBIfam" id="NF003806">
    <property type="entry name" value="PRK05395.1-3"/>
    <property type="match status" value="1"/>
</dbReference>
<evidence type="ECO:0000256" key="7">
    <source>
        <dbReference type="ARBA" id="ARBA00023239"/>
    </source>
</evidence>
<dbReference type="GO" id="GO:0003855">
    <property type="term" value="F:3-dehydroquinate dehydratase activity"/>
    <property type="evidence" value="ECO:0007669"/>
    <property type="project" value="UniProtKB-UniRule"/>
</dbReference>
<keyword evidence="7 8" id="KW-0456">Lyase</keyword>
<dbReference type="InterPro" id="IPR018509">
    <property type="entry name" value="DHquinase_II_CS"/>
</dbReference>
<comment type="function">
    <text evidence="2 8">Catalyzes a trans-dehydration via an enolate intermediate.</text>
</comment>
<comment type="similarity">
    <text evidence="4 8">Belongs to the type-II 3-dehydroquinase family.</text>
</comment>
<feature type="active site" description="Proton donor" evidence="8 9">
    <location>
        <position position="100"/>
    </location>
</feature>
<evidence type="ECO:0000256" key="9">
    <source>
        <dbReference type="PIRSR" id="PIRSR001399-1"/>
    </source>
</evidence>
<dbReference type="NCBIfam" id="NF003805">
    <property type="entry name" value="PRK05395.1-2"/>
    <property type="match status" value="1"/>
</dbReference>
<sequence length="144" mass="15911">MREIAVIHGPNLNLLGRREPSVYGQQSLSDINRSIEQLADTLSVKVRIFQSNAEHELVEYIHDCMDCVEGIVINPAAFTHTSVALRDALLATGIPFIEVHLSNVAAREPFRQHSYFADKAVATLAGLGAEGYLAAVRFWSTYTL</sequence>
<dbReference type="GO" id="GO:0009423">
    <property type="term" value="P:chorismate biosynthetic process"/>
    <property type="evidence" value="ECO:0007669"/>
    <property type="project" value="UniProtKB-UniRule"/>
</dbReference>
<dbReference type="PANTHER" id="PTHR21272:SF3">
    <property type="entry name" value="CATABOLIC 3-DEHYDROQUINASE"/>
    <property type="match status" value="1"/>
</dbReference>
<feature type="active site" description="Proton acceptor" evidence="8 9">
    <location>
        <position position="23"/>
    </location>
</feature>